<feature type="domain" description="N-acetyltransferase" evidence="4">
    <location>
        <begin position="24"/>
        <end position="187"/>
    </location>
</feature>
<evidence type="ECO:0000313" key="6">
    <source>
        <dbReference type="Proteomes" id="UP001448614"/>
    </source>
</evidence>
<keyword evidence="6" id="KW-1185">Reference proteome</keyword>
<name>A0ABV0GSC9_PAENI</name>
<evidence type="ECO:0000259" key="4">
    <source>
        <dbReference type="PROSITE" id="PS51186"/>
    </source>
</evidence>
<dbReference type="InterPro" id="IPR000182">
    <property type="entry name" value="GNAT_dom"/>
</dbReference>
<dbReference type="InterPro" id="IPR016181">
    <property type="entry name" value="Acyl_CoA_acyltransferase"/>
</dbReference>
<sequence length="187" mass="20332">MNLTRRVSTRVVGGSGEELHLRQLELSDAPEMAAAYVRNRSHLAPWEPVRSEEFFTVKGQETVLRAKAEDSTAGREVSWVIIGSRGIQGAITLTGIVRGPFQSANLGYWIDAECVGRGHASASVAAVVSMADEELGLHRIQAATLLHNAGSQAVLRRSGFEKIGVAPSYLQIAGEWQDHVLFQRILS</sequence>
<comment type="similarity">
    <text evidence="3">Belongs to the acetyltransferase family. RimJ subfamily.</text>
</comment>
<dbReference type="PANTHER" id="PTHR43792">
    <property type="entry name" value="GNAT FAMILY, PUTATIVE (AFU_ORTHOLOGUE AFUA_3G00765)-RELATED-RELATED"/>
    <property type="match status" value="1"/>
</dbReference>
<reference evidence="5 6" key="1">
    <citation type="journal article" date="2024" name="Appl. Microbiol. Biotechnol.">
        <title>Biosynthetic gene clusters with biotechnological applications in novel Antarctic isolates from Actinomycetota.</title>
        <authorList>
            <person name="Bruna P."/>
            <person name="Nunez-Montero K."/>
            <person name="Contreras M.J."/>
            <person name="Leal K."/>
            <person name="Garcia M."/>
            <person name="Abanto M."/>
            <person name="Barrientos L."/>
        </authorList>
    </citation>
    <scope>NUCLEOTIDE SEQUENCE [LARGE SCALE GENOMIC DNA]</scope>
    <source>
        <strain evidence="5 6">Se16.17</strain>
    </source>
</reference>
<comment type="caution">
    <text evidence="5">The sequence shown here is derived from an EMBL/GenBank/DDBJ whole genome shotgun (WGS) entry which is preliminary data.</text>
</comment>
<keyword evidence="2 5" id="KW-0012">Acyltransferase</keyword>
<evidence type="ECO:0000256" key="3">
    <source>
        <dbReference type="ARBA" id="ARBA00038502"/>
    </source>
</evidence>
<dbReference type="EMBL" id="JBBMFV010000004">
    <property type="protein sequence ID" value="MEO3941401.1"/>
    <property type="molecule type" value="Genomic_DNA"/>
</dbReference>
<dbReference type="Gene3D" id="3.40.630.30">
    <property type="match status" value="1"/>
</dbReference>
<dbReference type="PANTHER" id="PTHR43792:SF8">
    <property type="entry name" value="[RIBOSOMAL PROTEIN US5]-ALANINE N-ACETYLTRANSFERASE"/>
    <property type="match status" value="1"/>
</dbReference>
<organism evidence="5 6">
    <name type="scientific">Paenarthrobacter nicotinovorans</name>
    <name type="common">Arthrobacter nicotinovorans</name>
    <dbReference type="NCBI Taxonomy" id="29320"/>
    <lineage>
        <taxon>Bacteria</taxon>
        <taxon>Bacillati</taxon>
        <taxon>Actinomycetota</taxon>
        <taxon>Actinomycetes</taxon>
        <taxon>Micrococcales</taxon>
        <taxon>Micrococcaceae</taxon>
        <taxon>Paenarthrobacter</taxon>
    </lineage>
</organism>
<dbReference type="SUPFAM" id="SSF55729">
    <property type="entry name" value="Acyl-CoA N-acyltransferases (Nat)"/>
    <property type="match status" value="1"/>
</dbReference>
<dbReference type="PROSITE" id="PS51186">
    <property type="entry name" value="GNAT"/>
    <property type="match status" value="1"/>
</dbReference>
<dbReference type="Proteomes" id="UP001448614">
    <property type="component" value="Unassembled WGS sequence"/>
</dbReference>
<dbReference type="EC" id="2.3.1.-" evidence="5"/>
<dbReference type="GO" id="GO:0016746">
    <property type="term" value="F:acyltransferase activity"/>
    <property type="evidence" value="ECO:0007669"/>
    <property type="project" value="UniProtKB-KW"/>
</dbReference>
<evidence type="ECO:0000256" key="2">
    <source>
        <dbReference type="ARBA" id="ARBA00023315"/>
    </source>
</evidence>
<gene>
    <name evidence="5" type="ORF">V3C41_10025</name>
</gene>
<dbReference type="InterPro" id="IPR051531">
    <property type="entry name" value="N-acetyltransferase"/>
</dbReference>
<keyword evidence="1 5" id="KW-0808">Transferase</keyword>
<evidence type="ECO:0000313" key="5">
    <source>
        <dbReference type="EMBL" id="MEO3941401.1"/>
    </source>
</evidence>
<accession>A0ABV0GSC9</accession>
<dbReference type="Pfam" id="PF13302">
    <property type="entry name" value="Acetyltransf_3"/>
    <property type="match status" value="1"/>
</dbReference>
<dbReference type="RefSeq" id="WP_026543251.1">
    <property type="nucleotide sequence ID" value="NZ_JBBMFV010000004.1"/>
</dbReference>
<protein>
    <submittedName>
        <fullName evidence="5">GNAT family N-acetyltransferase</fullName>
        <ecNumber evidence="5">2.3.1.-</ecNumber>
    </submittedName>
</protein>
<evidence type="ECO:0000256" key="1">
    <source>
        <dbReference type="ARBA" id="ARBA00022679"/>
    </source>
</evidence>
<proteinExistence type="inferred from homology"/>